<keyword evidence="2" id="KW-1185">Reference proteome</keyword>
<proteinExistence type="predicted"/>
<accession>E8UXN6</accession>
<dbReference type="EMBL" id="CP002467">
    <property type="protein sequence ID" value="ADV81980.1"/>
    <property type="molecule type" value="Genomic_DNA"/>
</dbReference>
<gene>
    <name evidence="1" type="ordered locus">AciPR4_1152</name>
</gene>
<dbReference type="RefSeq" id="WP_013567713.1">
    <property type="nucleotide sequence ID" value="NC_014963.1"/>
</dbReference>
<dbReference type="SUPFAM" id="SSF55961">
    <property type="entry name" value="Bet v1-like"/>
    <property type="match status" value="1"/>
</dbReference>
<evidence type="ECO:0000313" key="2">
    <source>
        <dbReference type="Proteomes" id="UP000006844"/>
    </source>
</evidence>
<dbReference type="AlphaFoldDB" id="E8UXN6"/>
<dbReference type="Gene3D" id="3.30.530.20">
    <property type="match status" value="1"/>
</dbReference>
<dbReference type="OrthoDB" id="9793552at2"/>
<sequence>MKHCFKAEQWLPYPVEGVFAFFANPVHLPPLMPAWQDARIEEAVLKSPGAAPASTSGSQYRSSAAGTGTTMILSFRAIPRLPIRLNWHARITEFAWNDHFCDEQDRGPFAYWRHCHRVFSEVRDGVSGTLVRDELEYAFPGGPLGDIANALAGRAQIESIFKYRQEQTCKLMPKFLQMTGR</sequence>
<dbReference type="KEGG" id="tsa:AciPR4_1152"/>
<reference evidence="1 2" key="1">
    <citation type="journal article" date="2012" name="Stand. Genomic Sci.">
        <title>Complete genome sequence of Terriglobus saanensis type strain SP1PR4(T), an Acidobacteria from tundra soil.</title>
        <authorList>
            <person name="Rawat S.R."/>
            <person name="Mannisto M.K."/>
            <person name="Starovoytov V."/>
            <person name="Goodwin L."/>
            <person name="Nolan M."/>
            <person name="Hauser L."/>
            <person name="Land M."/>
            <person name="Davenport K.W."/>
            <person name="Woyke T."/>
            <person name="Haggblom M.M."/>
        </authorList>
    </citation>
    <scope>NUCLEOTIDE SEQUENCE</scope>
    <source>
        <strain evidence="2">ATCC BAA-1853 / DSM 23119 / SP1PR4</strain>
    </source>
</reference>
<dbReference type="HOGENOM" id="CLU_112936_1_1_0"/>
<dbReference type="InterPro" id="IPR023393">
    <property type="entry name" value="START-like_dom_sf"/>
</dbReference>
<dbReference type="STRING" id="401053.AciPR4_1152"/>
<dbReference type="CDD" id="cd07820">
    <property type="entry name" value="SRPBCC_3"/>
    <property type="match status" value="1"/>
</dbReference>
<name>E8UXN6_TERSS</name>
<dbReference type="eggNOG" id="COG4276">
    <property type="taxonomic scope" value="Bacteria"/>
</dbReference>
<evidence type="ECO:0000313" key="1">
    <source>
        <dbReference type="EMBL" id="ADV81980.1"/>
    </source>
</evidence>
<dbReference type="Proteomes" id="UP000006844">
    <property type="component" value="Chromosome"/>
</dbReference>
<protein>
    <submittedName>
        <fullName evidence="1">Cyclase/dehydrase</fullName>
    </submittedName>
</protein>
<organism evidence="1 2">
    <name type="scientific">Terriglobus saanensis (strain ATCC BAA-1853 / DSM 23119 / SP1PR4)</name>
    <dbReference type="NCBI Taxonomy" id="401053"/>
    <lineage>
        <taxon>Bacteria</taxon>
        <taxon>Pseudomonadati</taxon>
        <taxon>Acidobacteriota</taxon>
        <taxon>Terriglobia</taxon>
        <taxon>Terriglobales</taxon>
        <taxon>Acidobacteriaceae</taxon>
        <taxon>Terriglobus</taxon>
    </lineage>
</organism>